<evidence type="ECO:0000256" key="7">
    <source>
        <dbReference type="ARBA" id="ARBA00023136"/>
    </source>
</evidence>
<feature type="compositionally biased region" description="Low complexity" evidence="8">
    <location>
        <begin position="65"/>
        <end position="78"/>
    </location>
</feature>
<evidence type="ECO:0000259" key="9">
    <source>
        <dbReference type="PROSITE" id="PS51384"/>
    </source>
</evidence>
<gene>
    <name evidence="10" type="ORF">PG997_013050</name>
</gene>
<dbReference type="InterPro" id="IPR008333">
    <property type="entry name" value="Cbr1-like_FAD-bd_dom"/>
</dbReference>
<organism evidence="10 11">
    <name type="scientific">Apiospora hydei</name>
    <dbReference type="NCBI Taxonomy" id="1337664"/>
    <lineage>
        <taxon>Eukaryota</taxon>
        <taxon>Fungi</taxon>
        <taxon>Dikarya</taxon>
        <taxon>Ascomycota</taxon>
        <taxon>Pezizomycotina</taxon>
        <taxon>Sordariomycetes</taxon>
        <taxon>Xylariomycetidae</taxon>
        <taxon>Amphisphaeriales</taxon>
        <taxon>Apiosporaceae</taxon>
        <taxon>Apiospora</taxon>
    </lineage>
</organism>
<accession>A0ABR1V8K5</accession>
<evidence type="ECO:0000256" key="8">
    <source>
        <dbReference type="SAM" id="MobiDB-lite"/>
    </source>
</evidence>
<sequence>MTGISRFTSSFRASGQGRMRGVRNCTRCLSNISNQAAHLHHSPRVVPNKALPDFSLQPVQGRAFSASTTAQRSSSSTAPGSGPKSKTKSRRRPLVLSIGAATVLAASWYALGSETKDESLNDTRFTAFDVVSNEPVSPTAFVLTIRSRDSELAKNSAKLKAAWEHDCAPLHAFAAPGGEDGTEARLRFLVRKMQGGEMSNYLSRMQVGSQVWLRGPHHGFDIPKRLGNAREIVFLAGGTGIAPALQMVHKLLDTSSVDGFADNRPSIRILWANRRSFDCVARDELQGKRKADDKMQSVLLRQILEMKREHGNHFSIDYYVDDEKKLIGIKDVDAALRNAGAAKAPLAHQPADKSCRWHSTELLAVSMDEDDGQIPDVACACALPSAGRKIICVSGPDGFIEAFAGPKRWVGGRELQGPVQGVLGTIKRQSKGAMDDWLVLKM</sequence>
<keyword evidence="7" id="KW-0472">Membrane</keyword>
<proteinExistence type="inferred from homology"/>
<comment type="similarity">
    <text evidence="3">Belongs to the flavoprotein pyridine nucleotide cytochrome reductase family.</text>
</comment>
<evidence type="ECO:0000256" key="3">
    <source>
        <dbReference type="ARBA" id="ARBA00006105"/>
    </source>
</evidence>
<dbReference type="InterPro" id="IPR039261">
    <property type="entry name" value="FNR_nucleotide-bd"/>
</dbReference>
<dbReference type="SUPFAM" id="SSF63380">
    <property type="entry name" value="Riboflavin synthase domain-like"/>
    <property type="match status" value="1"/>
</dbReference>
<reference evidence="10 11" key="1">
    <citation type="submission" date="2023-01" db="EMBL/GenBank/DDBJ databases">
        <title>Analysis of 21 Apiospora genomes using comparative genomics revels a genus with tremendous synthesis potential of carbohydrate active enzymes and secondary metabolites.</title>
        <authorList>
            <person name="Sorensen T."/>
        </authorList>
    </citation>
    <scope>NUCLEOTIDE SEQUENCE [LARGE SCALE GENOMIC DNA]</scope>
    <source>
        <strain evidence="10 11">CBS 114990</strain>
    </source>
</reference>
<dbReference type="InterPro" id="IPR001834">
    <property type="entry name" value="CBR-like"/>
</dbReference>
<feature type="region of interest" description="Disordered" evidence="8">
    <location>
        <begin position="65"/>
        <end position="92"/>
    </location>
</feature>
<comment type="caution">
    <text evidence="10">The sequence shown here is derived from an EMBL/GenBank/DDBJ whole genome shotgun (WGS) entry which is preliminary data.</text>
</comment>
<dbReference type="Proteomes" id="UP001433268">
    <property type="component" value="Unassembled WGS sequence"/>
</dbReference>
<evidence type="ECO:0000256" key="5">
    <source>
        <dbReference type="ARBA" id="ARBA00022827"/>
    </source>
</evidence>
<comment type="subcellular location">
    <subcellularLocation>
        <location evidence="2">Membrane</location>
    </subcellularLocation>
</comment>
<evidence type="ECO:0000313" key="11">
    <source>
        <dbReference type="Proteomes" id="UP001433268"/>
    </source>
</evidence>
<evidence type="ECO:0000256" key="1">
    <source>
        <dbReference type="ARBA" id="ARBA00001974"/>
    </source>
</evidence>
<keyword evidence="6" id="KW-0560">Oxidoreductase</keyword>
<evidence type="ECO:0000313" key="10">
    <source>
        <dbReference type="EMBL" id="KAK8066303.1"/>
    </source>
</evidence>
<evidence type="ECO:0000256" key="4">
    <source>
        <dbReference type="ARBA" id="ARBA00022630"/>
    </source>
</evidence>
<protein>
    <submittedName>
        <fullName evidence="10">FMI1 protein</fullName>
    </submittedName>
</protein>
<dbReference type="Pfam" id="PF00970">
    <property type="entry name" value="FAD_binding_6"/>
    <property type="match status" value="1"/>
</dbReference>
<name>A0ABR1V8K5_9PEZI</name>
<dbReference type="SUPFAM" id="SSF52343">
    <property type="entry name" value="Ferredoxin reductase-like, C-terminal NADP-linked domain"/>
    <property type="match status" value="1"/>
</dbReference>
<dbReference type="EMBL" id="JAQQWN010000009">
    <property type="protein sequence ID" value="KAK8066303.1"/>
    <property type="molecule type" value="Genomic_DNA"/>
</dbReference>
<feature type="domain" description="FAD-binding FR-type" evidence="9">
    <location>
        <begin position="123"/>
        <end position="223"/>
    </location>
</feature>
<evidence type="ECO:0000256" key="6">
    <source>
        <dbReference type="ARBA" id="ARBA00023002"/>
    </source>
</evidence>
<dbReference type="InterPro" id="IPR017938">
    <property type="entry name" value="Riboflavin_synthase-like_b-brl"/>
</dbReference>
<dbReference type="InterPro" id="IPR017927">
    <property type="entry name" value="FAD-bd_FR_type"/>
</dbReference>
<keyword evidence="4" id="KW-0285">Flavoprotein</keyword>
<dbReference type="CDD" id="cd06183">
    <property type="entry name" value="cyt_b5_reduct_like"/>
    <property type="match status" value="1"/>
</dbReference>
<dbReference type="RefSeq" id="XP_066663056.1">
    <property type="nucleotide sequence ID" value="XM_066817364.1"/>
</dbReference>
<dbReference type="PANTHER" id="PTHR19370">
    <property type="entry name" value="NADH-CYTOCHROME B5 REDUCTASE"/>
    <property type="match status" value="1"/>
</dbReference>
<dbReference type="GeneID" id="92050424"/>
<dbReference type="PROSITE" id="PS51384">
    <property type="entry name" value="FAD_FR"/>
    <property type="match status" value="1"/>
</dbReference>
<dbReference type="InterPro" id="IPR001433">
    <property type="entry name" value="OxRdtase_FAD/NAD-bd"/>
</dbReference>
<dbReference type="Gene3D" id="3.40.50.80">
    <property type="entry name" value="Nucleotide-binding domain of ferredoxin-NADP reductase (FNR) module"/>
    <property type="match status" value="1"/>
</dbReference>
<keyword evidence="11" id="KW-1185">Reference proteome</keyword>
<dbReference type="PANTHER" id="PTHR19370:SF189">
    <property type="entry name" value="CYTOCHROME C MITOCHONDRIAL IMPORT FACTOR CYC2"/>
    <property type="match status" value="1"/>
</dbReference>
<dbReference type="Pfam" id="PF00175">
    <property type="entry name" value="NAD_binding_1"/>
    <property type="match status" value="1"/>
</dbReference>
<dbReference type="Gene3D" id="2.40.30.10">
    <property type="entry name" value="Translation factors"/>
    <property type="match status" value="1"/>
</dbReference>
<evidence type="ECO:0000256" key="2">
    <source>
        <dbReference type="ARBA" id="ARBA00004370"/>
    </source>
</evidence>
<keyword evidence="5" id="KW-0274">FAD</keyword>
<comment type="cofactor">
    <cofactor evidence="1">
        <name>FAD</name>
        <dbReference type="ChEBI" id="CHEBI:57692"/>
    </cofactor>
</comment>